<keyword evidence="1" id="KW-0812">Transmembrane</keyword>
<dbReference type="OrthoDB" id="8594737at2"/>
<keyword evidence="1" id="KW-0472">Membrane</keyword>
<keyword evidence="3" id="KW-1185">Reference proteome</keyword>
<accession>A0A1D2YWR2</accession>
<comment type="caution">
    <text evidence="2">The sequence shown here is derived from an EMBL/GenBank/DDBJ whole genome shotgun (WGS) entry which is preliminary data.</text>
</comment>
<dbReference type="AlphaFoldDB" id="A0A1D2YWR2"/>
<dbReference type="EMBL" id="MIJF01000007">
    <property type="protein sequence ID" value="OEG00108.1"/>
    <property type="molecule type" value="Genomic_DNA"/>
</dbReference>
<gene>
    <name evidence="2" type="ORF">BHF71_06170</name>
</gene>
<dbReference type="Proteomes" id="UP000243739">
    <property type="component" value="Unassembled WGS sequence"/>
</dbReference>
<name>A0A1D2YWR2_9BACI</name>
<proteinExistence type="predicted"/>
<organism evidence="2 3">
    <name type="scientific">Vulcanibacillus modesticaldus</name>
    <dbReference type="NCBI Taxonomy" id="337097"/>
    <lineage>
        <taxon>Bacteria</taxon>
        <taxon>Bacillati</taxon>
        <taxon>Bacillota</taxon>
        <taxon>Bacilli</taxon>
        <taxon>Bacillales</taxon>
        <taxon>Bacillaceae</taxon>
        <taxon>Vulcanibacillus</taxon>
    </lineage>
</organism>
<feature type="transmembrane region" description="Helical" evidence="1">
    <location>
        <begin position="42"/>
        <end position="62"/>
    </location>
</feature>
<protein>
    <submittedName>
        <fullName evidence="2">Uncharacterized protein</fullName>
    </submittedName>
</protein>
<feature type="transmembrane region" description="Helical" evidence="1">
    <location>
        <begin position="124"/>
        <end position="146"/>
    </location>
</feature>
<reference evidence="2 3" key="1">
    <citation type="submission" date="2016-09" db="EMBL/GenBank/DDBJ databases">
        <title>Draft genome sequence for the type strain of Vulcanibacillus modesticaldus BR, a strictly anaerobic, moderately thermophilic, and nitrate-reducing bacterium from deep sea-hydrothermal vents of the Mid-Atlantic Ridge.</title>
        <authorList>
            <person name="Abin C.A."/>
            <person name="Hollibaugh J.T."/>
        </authorList>
    </citation>
    <scope>NUCLEOTIDE SEQUENCE [LARGE SCALE GENOMIC DNA]</scope>
    <source>
        <strain evidence="2 3">BR</strain>
    </source>
</reference>
<feature type="transmembrane region" description="Helical" evidence="1">
    <location>
        <begin position="12"/>
        <end position="30"/>
    </location>
</feature>
<dbReference type="STRING" id="337097.BHF71_06170"/>
<evidence type="ECO:0000313" key="3">
    <source>
        <dbReference type="Proteomes" id="UP000243739"/>
    </source>
</evidence>
<dbReference type="RefSeq" id="WP_069656002.1">
    <property type="nucleotide sequence ID" value="NZ_MIJF01000007.1"/>
</dbReference>
<sequence length="157" mass="17898">MFKIFSTMPHVIFGVWGIIMAIWAIVEILNISESNYKRLRTVSLLSSIFIWISYIVGGWWYWVYYGAKEVGDKYVIKGGPWPWAHGFFMETKEHLFFIVLLLSMLLVIIVKNQAIIHNKKFQTLALTVAVIVVIFGFGMEAFGSIITKGVKAGLLGF</sequence>
<evidence type="ECO:0000313" key="2">
    <source>
        <dbReference type="EMBL" id="OEG00108.1"/>
    </source>
</evidence>
<evidence type="ECO:0000256" key="1">
    <source>
        <dbReference type="SAM" id="Phobius"/>
    </source>
</evidence>
<keyword evidence="1" id="KW-1133">Transmembrane helix</keyword>
<feature type="transmembrane region" description="Helical" evidence="1">
    <location>
        <begin position="94"/>
        <end position="112"/>
    </location>
</feature>